<evidence type="ECO:0000313" key="3">
    <source>
        <dbReference type="EMBL" id="CAE8604498.1"/>
    </source>
</evidence>
<proteinExistence type="predicted"/>
<keyword evidence="2" id="KW-0732">Signal</keyword>
<feature type="region of interest" description="Disordered" evidence="1">
    <location>
        <begin position="152"/>
        <end position="198"/>
    </location>
</feature>
<dbReference type="Proteomes" id="UP000654075">
    <property type="component" value="Unassembled WGS sequence"/>
</dbReference>
<feature type="signal peptide" evidence="2">
    <location>
        <begin position="1"/>
        <end position="22"/>
    </location>
</feature>
<sequence length="589" mass="60566">MALHLALFLAVCLASCLGKARAEERNGKVNGKLVIARVAEGVTEALDDTAGVVRGVGDATAATLGATIRLTGGLAKGLGRAVKTIGDAQIIEEGVYRVAGAILTGVGNATIGLAGGLEGIASEASYGQITSEASRVAEDSVKVLGEPTRSLGAALRKRRKPSSRQFDAPLRAHFPFDRATHGDGAALNAPRRGRGSAVGCWRGSRLARRCLREAFGGMSPSERTLVSRFPKAENGSERQAAATQAGSPSPVQQQAEPAGNVGLTSTGPNTESVPAQGAGLATVLMLVLSVDQEQDRRARILEQGLGLPFSGGSEESARWLNAVLSAAWSPLVASGSASSRCGLSADMADLAAWAMRSAPQEGDVLSVCFENVTFGDAPPVFDSVRSPAPETAAALLDAIGSAQQSRPAGGPQARIVLLEADLLWVADAGFEVFVRAGARSNVGRNPMLPQLRVRLADLVFGPAAVAVALEAAPQGFPYVGLAALTFVNEPSVVFSVAPEGLLGGAVSVVPLLREAIAAALTSSLPLVGEREASVFDLGEYLAPGLWPLPPQVPAEGPPALPAGPQKRQGLLSQLHGGVKQAFRGAWRPS</sequence>
<keyword evidence="4" id="KW-1185">Reference proteome</keyword>
<feature type="chain" id="PRO_5032351863" evidence="2">
    <location>
        <begin position="23"/>
        <end position="589"/>
    </location>
</feature>
<accession>A0A813ER67</accession>
<feature type="compositionally biased region" description="Polar residues" evidence="1">
    <location>
        <begin position="262"/>
        <end position="273"/>
    </location>
</feature>
<feature type="region of interest" description="Disordered" evidence="1">
    <location>
        <begin position="231"/>
        <end position="275"/>
    </location>
</feature>
<evidence type="ECO:0000256" key="2">
    <source>
        <dbReference type="SAM" id="SignalP"/>
    </source>
</evidence>
<dbReference type="OrthoDB" id="433265at2759"/>
<protein>
    <submittedName>
        <fullName evidence="3">Uncharacterized protein</fullName>
    </submittedName>
</protein>
<name>A0A813ER67_POLGL</name>
<feature type="compositionally biased region" description="Polar residues" evidence="1">
    <location>
        <begin position="241"/>
        <end position="255"/>
    </location>
</feature>
<dbReference type="EMBL" id="CAJNNV010016529">
    <property type="protein sequence ID" value="CAE8604498.1"/>
    <property type="molecule type" value="Genomic_DNA"/>
</dbReference>
<evidence type="ECO:0000256" key="1">
    <source>
        <dbReference type="SAM" id="MobiDB-lite"/>
    </source>
</evidence>
<gene>
    <name evidence="3" type="ORF">PGLA1383_LOCUS22658</name>
</gene>
<dbReference type="AlphaFoldDB" id="A0A813ER67"/>
<reference evidence="3" key="1">
    <citation type="submission" date="2021-02" db="EMBL/GenBank/DDBJ databases">
        <authorList>
            <person name="Dougan E. K."/>
            <person name="Rhodes N."/>
            <person name="Thang M."/>
            <person name="Chan C."/>
        </authorList>
    </citation>
    <scope>NUCLEOTIDE SEQUENCE</scope>
</reference>
<organism evidence="3 4">
    <name type="scientific">Polarella glacialis</name>
    <name type="common">Dinoflagellate</name>
    <dbReference type="NCBI Taxonomy" id="89957"/>
    <lineage>
        <taxon>Eukaryota</taxon>
        <taxon>Sar</taxon>
        <taxon>Alveolata</taxon>
        <taxon>Dinophyceae</taxon>
        <taxon>Suessiales</taxon>
        <taxon>Suessiaceae</taxon>
        <taxon>Polarella</taxon>
    </lineage>
</organism>
<evidence type="ECO:0000313" key="4">
    <source>
        <dbReference type="Proteomes" id="UP000654075"/>
    </source>
</evidence>
<comment type="caution">
    <text evidence="3">The sequence shown here is derived from an EMBL/GenBank/DDBJ whole genome shotgun (WGS) entry which is preliminary data.</text>
</comment>